<evidence type="ECO:0000313" key="2">
    <source>
        <dbReference type="EMBL" id="MBB5728679.1"/>
    </source>
</evidence>
<accession>A0A7W9BRN2</accession>
<evidence type="ECO:0000256" key="1">
    <source>
        <dbReference type="SAM" id="MobiDB-lite"/>
    </source>
</evidence>
<dbReference type="InterPro" id="IPR021109">
    <property type="entry name" value="Peptidase_aspartic_dom_sf"/>
</dbReference>
<protein>
    <submittedName>
        <fullName evidence="2">Putative aspartyl protease</fullName>
    </submittedName>
</protein>
<dbReference type="InterPro" id="IPR001969">
    <property type="entry name" value="Aspartic_peptidase_AS"/>
</dbReference>
<dbReference type="PROSITE" id="PS00141">
    <property type="entry name" value="ASP_PROTEASE"/>
    <property type="match status" value="1"/>
</dbReference>
<feature type="region of interest" description="Disordered" evidence="1">
    <location>
        <begin position="19"/>
        <end position="39"/>
    </location>
</feature>
<feature type="compositionally biased region" description="Low complexity" evidence="1">
    <location>
        <begin position="23"/>
        <end position="39"/>
    </location>
</feature>
<dbReference type="GO" id="GO:0006508">
    <property type="term" value="P:proteolysis"/>
    <property type="evidence" value="ECO:0007669"/>
    <property type="project" value="UniProtKB-KW"/>
</dbReference>
<dbReference type="Pfam" id="PF13650">
    <property type="entry name" value="Asp_protease_2"/>
    <property type="match status" value="2"/>
</dbReference>
<dbReference type="RefSeq" id="WP_184075096.1">
    <property type="nucleotide sequence ID" value="NZ_BMJP01000001.1"/>
</dbReference>
<comment type="caution">
    <text evidence="2">The sequence shown here is derived from an EMBL/GenBank/DDBJ whole genome shotgun (WGS) entry which is preliminary data.</text>
</comment>
<proteinExistence type="predicted"/>
<organism evidence="2 3">
    <name type="scientific">Sphingomonas prati</name>
    <dbReference type="NCBI Taxonomy" id="1843237"/>
    <lineage>
        <taxon>Bacteria</taxon>
        <taxon>Pseudomonadati</taxon>
        <taxon>Pseudomonadota</taxon>
        <taxon>Alphaproteobacteria</taxon>
        <taxon>Sphingomonadales</taxon>
        <taxon>Sphingomonadaceae</taxon>
        <taxon>Sphingomonas</taxon>
    </lineage>
</organism>
<dbReference type="CDD" id="cd05483">
    <property type="entry name" value="retropepsin_like_bacteria"/>
    <property type="match status" value="1"/>
</dbReference>
<dbReference type="Gene3D" id="2.40.70.10">
    <property type="entry name" value="Acid Proteases"/>
    <property type="match status" value="2"/>
</dbReference>
<dbReference type="GO" id="GO:0004190">
    <property type="term" value="F:aspartic-type endopeptidase activity"/>
    <property type="evidence" value="ECO:0007669"/>
    <property type="project" value="InterPro"/>
</dbReference>
<gene>
    <name evidence="2" type="ORF">FHS99_001149</name>
</gene>
<dbReference type="SUPFAM" id="SSF50630">
    <property type="entry name" value="Acid proteases"/>
    <property type="match status" value="2"/>
</dbReference>
<keyword evidence="3" id="KW-1185">Reference proteome</keyword>
<dbReference type="Proteomes" id="UP000546701">
    <property type="component" value="Unassembled WGS sequence"/>
</dbReference>
<dbReference type="EMBL" id="JACIJR010000002">
    <property type="protein sequence ID" value="MBB5728679.1"/>
    <property type="molecule type" value="Genomic_DNA"/>
</dbReference>
<reference evidence="2 3" key="1">
    <citation type="submission" date="2020-08" db="EMBL/GenBank/DDBJ databases">
        <title>Genomic Encyclopedia of Type Strains, Phase IV (KMG-IV): sequencing the most valuable type-strain genomes for metagenomic binning, comparative biology and taxonomic classification.</title>
        <authorList>
            <person name="Goeker M."/>
        </authorList>
    </citation>
    <scope>NUCLEOTIDE SEQUENCE [LARGE SCALE GENOMIC DNA]</scope>
    <source>
        <strain evidence="2 3">DSM 103336</strain>
    </source>
</reference>
<keyword evidence="2" id="KW-0378">Hydrolase</keyword>
<dbReference type="InterPro" id="IPR034122">
    <property type="entry name" value="Retropepsin-like_bacterial"/>
</dbReference>
<dbReference type="AlphaFoldDB" id="A0A7W9BRN2"/>
<sequence length="313" mass="32724">MLIGAALFAAPAQALQTTDRPTAASALPPAAPDPAALDPAAPASVDPLAITALDLRMTVPVSIGGGAPWPFIIDTGAERTVVSGELVRRLRLTPGPVRRVLTMAGTTLAPTALLPGLRVGKLDSLPIEAPVFARANLGAIGMLGIDALQGQKVAIDFVSDTMTLAPSGKRRRPSARRDEIVIVAKSLYGQLIVTDARWRGRRIAVVIDTGSPVTVANLALLRIARKPPPSLGTMTLIAASGVAIPANAYLLDRVEIGGVSLLGVSVAVAEVAPFRRFGLSDRPALLLGMETLRLFRAVDIDFANRTIVLKLSR</sequence>
<name>A0A7W9BRN2_9SPHN</name>
<keyword evidence="2" id="KW-0645">Protease</keyword>
<evidence type="ECO:0000313" key="3">
    <source>
        <dbReference type="Proteomes" id="UP000546701"/>
    </source>
</evidence>